<dbReference type="PANTHER" id="PTHR18964:SF165">
    <property type="entry name" value="BETA-GLUCOSIDE KINASE"/>
    <property type="match status" value="1"/>
</dbReference>
<comment type="similarity">
    <text evidence="1">Belongs to the ROK (NagC/XylR) family.</text>
</comment>
<dbReference type="AlphaFoldDB" id="A0A7X2NTV9"/>
<evidence type="ECO:0000313" key="3">
    <source>
        <dbReference type="Proteomes" id="UP000461880"/>
    </source>
</evidence>
<name>A0A7X2NTV9_9FIRM</name>
<keyword evidence="3" id="KW-1185">Reference proteome</keyword>
<organism evidence="2 3">
    <name type="scientific">Stecheria intestinalis</name>
    <dbReference type="NCBI Taxonomy" id="2606630"/>
    <lineage>
        <taxon>Bacteria</taxon>
        <taxon>Bacillati</taxon>
        <taxon>Bacillota</taxon>
        <taxon>Erysipelotrichia</taxon>
        <taxon>Erysipelotrichales</taxon>
        <taxon>Erysipelotrichaceae</taxon>
        <taxon>Stecheria</taxon>
    </lineage>
</organism>
<dbReference type="InterPro" id="IPR043129">
    <property type="entry name" value="ATPase_NBD"/>
</dbReference>
<evidence type="ECO:0000256" key="1">
    <source>
        <dbReference type="ARBA" id="ARBA00006479"/>
    </source>
</evidence>
<dbReference type="InterPro" id="IPR000600">
    <property type="entry name" value="ROK"/>
</dbReference>
<reference evidence="2 3" key="1">
    <citation type="submission" date="2019-08" db="EMBL/GenBank/DDBJ databases">
        <title>In-depth cultivation of the pig gut microbiome towards novel bacterial diversity and tailored functional studies.</title>
        <authorList>
            <person name="Wylensek D."/>
            <person name="Hitch T.C.A."/>
            <person name="Clavel T."/>
        </authorList>
    </citation>
    <scope>NUCLEOTIDE SEQUENCE [LARGE SCALE GENOMIC DNA]</scope>
    <source>
        <strain evidence="2 3">Oil+RF-744-GAM-WT-6</strain>
    </source>
</reference>
<comment type="caution">
    <text evidence="2">The sequence shown here is derived from an EMBL/GenBank/DDBJ whole genome shotgun (WGS) entry which is preliminary data.</text>
</comment>
<dbReference type="EMBL" id="VUMN01000030">
    <property type="protein sequence ID" value="MSS59383.1"/>
    <property type="molecule type" value="Genomic_DNA"/>
</dbReference>
<dbReference type="Gene3D" id="3.30.420.40">
    <property type="match status" value="2"/>
</dbReference>
<dbReference type="Pfam" id="PF00480">
    <property type="entry name" value="ROK"/>
    <property type="match status" value="1"/>
</dbReference>
<sequence length="295" mass="30839">MSRIGLLDIGGTTIKSGILDHGTLSARETIPTCASMGAEQVIARAMNLLTAFSDLDAIGISTCGQVDPENGSIAYANDNMPGYTGMKVRAKFEERFQIPCAVLNDAYAAAAGEHACGAAAGASDFLCITYGTGIGAGIWLNGSPYYGAGPNAGIMAGGMIVHAEKRDDPWAGSYEKAASTTALLKMSQQADPSILNGRSFMEQAENDPALMQVLEAWTEEIGIGLCSFAAVFNIPLFVLGGGIMEQPIVFEKTVQAFEKHLIPGFRGIELKKARLGNQAGLYGAAAMAEAMLAEA</sequence>
<proteinExistence type="inferred from homology"/>
<dbReference type="SUPFAM" id="SSF53067">
    <property type="entry name" value="Actin-like ATPase domain"/>
    <property type="match status" value="1"/>
</dbReference>
<dbReference type="Proteomes" id="UP000461880">
    <property type="component" value="Unassembled WGS sequence"/>
</dbReference>
<dbReference type="RefSeq" id="WP_154505603.1">
    <property type="nucleotide sequence ID" value="NZ_VUMN01000030.1"/>
</dbReference>
<dbReference type="PANTHER" id="PTHR18964">
    <property type="entry name" value="ROK (REPRESSOR, ORF, KINASE) FAMILY"/>
    <property type="match status" value="1"/>
</dbReference>
<gene>
    <name evidence="2" type="ORF">FYJ51_10825</name>
</gene>
<accession>A0A7X2NTV9</accession>
<protein>
    <submittedName>
        <fullName evidence="2">ROK family protein</fullName>
    </submittedName>
</protein>
<evidence type="ECO:0000313" key="2">
    <source>
        <dbReference type="EMBL" id="MSS59383.1"/>
    </source>
</evidence>